<name>A0A2U3DX13_PURLI</name>
<feature type="transmembrane region" description="Helical" evidence="9">
    <location>
        <begin position="613"/>
        <end position="635"/>
    </location>
</feature>
<comment type="caution">
    <text evidence="11">The sequence shown here is derived from an EMBL/GenBank/DDBJ whole genome shotgun (WGS) entry which is preliminary data.</text>
</comment>
<comment type="subcellular location">
    <subcellularLocation>
        <location evidence="1">Cell membrane</location>
        <topology evidence="1">Multi-pass membrane protein</topology>
    </subcellularLocation>
</comment>
<evidence type="ECO:0000256" key="1">
    <source>
        <dbReference type="ARBA" id="ARBA00004651"/>
    </source>
</evidence>
<protein>
    <recommendedName>
        <fullName evidence="10">Amino acid permease/ SLC12A domain-containing protein</fullName>
    </recommendedName>
</protein>
<evidence type="ECO:0000256" key="9">
    <source>
        <dbReference type="SAM" id="Phobius"/>
    </source>
</evidence>
<sequence length="1389" mass="151749">MSGAPRQAAVRWHGWQTARPVPSCPGAKKQGFHPFINATQLPDRHWEGSLRSNGLGAHRTETLSVESHAETAYILPSSLVVAPATTNMAGSNEPEKPKAMKPGITYTRDFEVVEMSDLSADKSRGQFTTTTTSYSISTTGRPTRSSARKPTSTASLGRRWVDSFRRVEGVPIGGHDGYHINDGMPDPAQVGDRFYDLRAANARTANSALARDLKSRHLQMIAIGGSVGTGLFVSSGMALFQGGPVSMLLAYIMTGAFQFCTMQSLGELVVTFPIAGSFSVFSTRFLDPSWGFAMGWNYALQWLFAMPLELISGALTIQYWNQSLSPAIFVTIFLFVIAGINLMGIKGYGEAEFLFSTIKVTAIVGFILLGVVINIGGSPHDGYIGGKYWLDPGPTNHGFKGFCSVLATSSFSFVGTELVGLAAAEASNPKKSLPSAIKQVFWRIAIFYVVSLLLVSLLVPYNEPRLLGGRSSVDATASPFVIAVESAGQTILPSVMNAVILAAVLSVGNSAVFGSSRTLAALAEQSHAPKIFAYVDRKGRPLVATIFALALGLLAYMAAIKVHDQIFDWLFAICGLSGLFTWASICLCHIRFRRAWALAGHTLDQLPFRSQAGVIGAFVGLVGNLLVLISQFWIAVSPITTSDTAATPAGTAKGFFLKMMAVPVVLIFYLAHKIWFRTGVVSYKNMDIDSGRSFTRVPALSAEEEERRRAWPMWKRVYSAKKLFLTGVFGEKHYVHVTGTGTTASYGLPPLHNHPGASTHPRSRLEHPMGNEDSRAVCGLEELCFQHQRTCNCTAGSPPETPPAVASEMSSFGMINQPQLHNHGEQRNPGEGDASTSRTDGRKRRRKLADKPLAAPTGSVTLEHIRDSIDALRNELKSSCVASGANCLQDSSQHTPAYAAALPSNASHEDEDKLPQDPPDSSTTTAPISIIRQVIVDRDAGYRREFPDTTPDVVAAGIVPETEALQLATKFCEYHHDLLHCPGVDIGTLVRQIRESSPFLFAVCCFSATTYRIPPGRDAPQPFDLLKSHVMAVLGQTLLQSPIPTESIYAMVIVSTLTPPIRARQPYVDSWLLSGYAAQQAMLVIDFTTITDNLNANRVSPGNVRHLRLWATICLNHLHFSLGCGRPPVMSPAYIDQAYLILNSSQDNIEDEFIIAEIMLYRRFKRTVDAKIRVGHDGRCENLEGWRQEWRRLLNVSHHELLDLSYHFVYVAVIMRSLELLKESRMPADHTPIDEGPLISVACGHALKVLHYANKAPKQVKMTLTAFRYMNVAYCALMLSRYLTVCGTPAREILGLIYDTQKNLDNPSGRVNSALSVALSQAKNELQTAGDSWEIPSDHPDTDCEITAFDPSTGFHQGYPLSLEDINDCFPSFGTLFGDTSTMPIMPFM</sequence>
<feature type="transmembrane region" description="Helical" evidence="9">
    <location>
        <begin position="397"/>
        <end position="419"/>
    </location>
</feature>
<organism evidence="11 12">
    <name type="scientific">Purpureocillium lilacinum</name>
    <name type="common">Paecilomyces lilacinus</name>
    <dbReference type="NCBI Taxonomy" id="33203"/>
    <lineage>
        <taxon>Eukaryota</taxon>
        <taxon>Fungi</taxon>
        <taxon>Dikarya</taxon>
        <taxon>Ascomycota</taxon>
        <taxon>Pezizomycotina</taxon>
        <taxon>Sordariomycetes</taxon>
        <taxon>Hypocreomycetidae</taxon>
        <taxon>Hypocreales</taxon>
        <taxon>Ophiocordycipitaceae</taxon>
        <taxon>Purpureocillium</taxon>
    </lineage>
</organism>
<feature type="transmembrane region" description="Helical" evidence="9">
    <location>
        <begin position="248"/>
        <end position="281"/>
    </location>
</feature>
<feature type="transmembrane region" description="Helical" evidence="9">
    <location>
        <begin position="440"/>
        <end position="461"/>
    </location>
</feature>
<dbReference type="GO" id="GO:0005886">
    <property type="term" value="C:plasma membrane"/>
    <property type="evidence" value="ECO:0007669"/>
    <property type="project" value="UniProtKB-SubCell"/>
</dbReference>
<feature type="transmembrane region" description="Helical" evidence="9">
    <location>
        <begin position="221"/>
        <end position="242"/>
    </location>
</feature>
<proteinExistence type="predicted"/>
<evidence type="ECO:0000313" key="11">
    <source>
        <dbReference type="EMBL" id="PWI66777.1"/>
    </source>
</evidence>
<feature type="transmembrane region" description="Helical" evidence="9">
    <location>
        <begin position="541"/>
        <end position="560"/>
    </location>
</feature>
<dbReference type="CDD" id="cd12148">
    <property type="entry name" value="fungal_TF_MHR"/>
    <property type="match status" value="1"/>
</dbReference>
<dbReference type="InterPro" id="IPR050524">
    <property type="entry name" value="APC_YAT"/>
</dbReference>
<evidence type="ECO:0000256" key="2">
    <source>
        <dbReference type="ARBA" id="ARBA00022448"/>
    </source>
</evidence>
<keyword evidence="7 9" id="KW-0472">Membrane</keyword>
<evidence type="ECO:0000313" key="12">
    <source>
        <dbReference type="Proteomes" id="UP000245956"/>
    </source>
</evidence>
<dbReference type="PROSITE" id="PS00218">
    <property type="entry name" value="AMINO_ACID_PERMEASE_1"/>
    <property type="match status" value="1"/>
</dbReference>
<dbReference type="InterPro" id="IPR004840">
    <property type="entry name" value="Amino_acid_permease_CS"/>
</dbReference>
<accession>A0A2U3DX13</accession>
<feature type="region of interest" description="Disordered" evidence="8">
    <location>
        <begin position="902"/>
        <end position="927"/>
    </location>
</feature>
<dbReference type="GO" id="GO:0015171">
    <property type="term" value="F:amino acid transmembrane transporter activity"/>
    <property type="evidence" value="ECO:0007669"/>
    <property type="project" value="TreeGrafter"/>
</dbReference>
<feature type="compositionally biased region" description="Polar residues" evidence="8">
    <location>
        <begin position="140"/>
        <end position="154"/>
    </location>
</feature>
<feature type="transmembrane region" description="Helical" evidence="9">
    <location>
        <begin position="326"/>
        <end position="345"/>
    </location>
</feature>
<keyword evidence="3" id="KW-1003">Cell membrane</keyword>
<feature type="transmembrane region" description="Helical" evidence="9">
    <location>
        <begin position="655"/>
        <end position="676"/>
    </location>
</feature>
<evidence type="ECO:0000256" key="3">
    <source>
        <dbReference type="ARBA" id="ARBA00022475"/>
    </source>
</evidence>
<dbReference type="FunFam" id="1.20.1740.10:FF:000017">
    <property type="entry name" value="Amino acid permease"/>
    <property type="match status" value="1"/>
</dbReference>
<dbReference type="Pfam" id="PF00324">
    <property type="entry name" value="AA_permease"/>
    <property type="match status" value="1"/>
</dbReference>
<keyword evidence="6 9" id="KW-1133">Transmembrane helix</keyword>
<feature type="transmembrane region" description="Helical" evidence="9">
    <location>
        <begin position="357"/>
        <end position="377"/>
    </location>
</feature>
<feature type="region of interest" description="Disordered" evidence="8">
    <location>
        <begin position="818"/>
        <end position="855"/>
    </location>
</feature>
<evidence type="ECO:0000256" key="6">
    <source>
        <dbReference type="ARBA" id="ARBA00022989"/>
    </source>
</evidence>
<feature type="region of interest" description="Disordered" evidence="8">
    <location>
        <begin position="751"/>
        <end position="770"/>
    </location>
</feature>
<dbReference type="NCBIfam" id="TIGR00913">
    <property type="entry name" value="2A0310"/>
    <property type="match status" value="1"/>
</dbReference>
<dbReference type="InterPro" id="IPR004841">
    <property type="entry name" value="AA-permease/SLC12A_dom"/>
</dbReference>
<reference evidence="11 12" key="1">
    <citation type="journal article" date="2016" name="Front. Microbiol.">
        <title>Genome and transcriptome sequences reveal the specific parasitism of the nematophagous Purpureocillium lilacinum 36-1.</title>
        <authorList>
            <person name="Xie J."/>
            <person name="Li S."/>
            <person name="Mo C."/>
            <person name="Xiao X."/>
            <person name="Peng D."/>
            <person name="Wang G."/>
            <person name="Xiao Y."/>
        </authorList>
    </citation>
    <scope>NUCLEOTIDE SEQUENCE [LARGE SCALE GENOMIC DNA]</scope>
    <source>
        <strain evidence="11 12">36-1</strain>
    </source>
</reference>
<evidence type="ECO:0000256" key="8">
    <source>
        <dbReference type="SAM" id="MobiDB-lite"/>
    </source>
</evidence>
<feature type="region of interest" description="Disordered" evidence="8">
    <location>
        <begin position="131"/>
        <end position="154"/>
    </location>
</feature>
<dbReference type="Proteomes" id="UP000245956">
    <property type="component" value="Unassembled WGS sequence"/>
</dbReference>
<feature type="transmembrane region" description="Helical" evidence="9">
    <location>
        <begin position="566"/>
        <end position="592"/>
    </location>
</feature>
<dbReference type="EMBL" id="LCWV01000022">
    <property type="protein sequence ID" value="PWI66777.1"/>
    <property type="molecule type" value="Genomic_DNA"/>
</dbReference>
<feature type="domain" description="Amino acid permease/ SLC12A" evidence="10">
    <location>
        <begin position="217"/>
        <end position="680"/>
    </location>
</feature>
<keyword evidence="5" id="KW-0029">Amino-acid transport</keyword>
<feature type="transmembrane region" description="Helical" evidence="9">
    <location>
        <begin position="302"/>
        <end position="320"/>
    </location>
</feature>
<keyword evidence="2" id="KW-0813">Transport</keyword>
<dbReference type="InterPro" id="IPR004762">
    <property type="entry name" value="Amino_acid_permease_fungi"/>
</dbReference>
<dbReference type="Gene3D" id="1.20.1740.10">
    <property type="entry name" value="Amino acid/polyamine transporter I"/>
    <property type="match status" value="1"/>
</dbReference>
<evidence type="ECO:0000256" key="4">
    <source>
        <dbReference type="ARBA" id="ARBA00022692"/>
    </source>
</evidence>
<evidence type="ECO:0000256" key="7">
    <source>
        <dbReference type="ARBA" id="ARBA00023136"/>
    </source>
</evidence>
<evidence type="ECO:0000256" key="5">
    <source>
        <dbReference type="ARBA" id="ARBA00022970"/>
    </source>
</evidence>
<feature type="transmembrane region" description="Helical" evidence="9">
    <location>
        <begin position="498"/>
        <end position="520"/>
    </location>
</feature>
<keyword evidence="4 9" id="KW-0812">Transmembrane</keyword>
<dbReference type="PANTHER" id="PTHR43341">
    <property type="entry name" value="AMINO ACID PERMEASE"/>
    <property type="match status" value="1"/>
</dbReference>
<gene>
    <name evidence="11" type="ORF">PCL_04621</name>
</gene>
<evidence type="ECO:0000259" key="10">
    <source>
        <dbReference type="Pfam" id="PF00324"/>
    </source>
</evidence>
<dbReference type="PANTHER" id="PTHR43341:SF1">
    <property type="entry name" value="GENERAL AMINO-ACID PERMEASE GAP1"/>
    <property type="match status" value="1"/>
</dbReference>